<dbReference type="AlphaFoldDB" id="G8X3T2"/>
<dbReference type="Gene3D" id="3.20.180.10">
    <property type="entry name" value="PNP-oxidase-like"/>
    <property type="match status" value="1"/>
</dbReference>
<dbReference type="PATRIC" id="fig|1003195.29.peg.5303"/>
<dbReference type="EMBL" id="CP003219">
    <property type="protein sequence ID" value="AEW97687.1"/>
    <property type="molecule type" value="Genomic_DNA"/>
</dbReference>
<evidence type="ECO:0008006" key="4">
    <source>
        <dbReference type="Google" id="ProtNLM"/>
    </source>
</evidence>
<organism evidence="2 3">
    <name type="scientific">Streptantibioticus cattleyicolor (strain ATCC 35852 / DSM 46488 / JCM 4925 / NBRC 14057 / NRRL 8057)</name>
    <name type="common">Streptomyces cattleya</name>
    <dbReference type="NCBI Taxonomy" id="1003195"/>
    <lineage>
        <taxon>Bacteria</taxon>
        <taxon>Bacillati</taxon>
        <taxon>Actinomycetota</taxon>
        <taxon>Actinomycetes</taxon>
        <taxon>Kitasatosporales</taxon>
        <taxon>Streptomycetaceae</taxon>
        <taxon>Streptantibioticus</taxon>
    </lineage>
</organism>
<protein>
    <recommendedName>
        <fullName evidence="4">DUF2470 domain-containing protein</fullName>
    </recommendedName>
</protein>
<reference evidence="3" key="1">
    <citation type="submission" date="2011-12" db="EMBL/GenBank/DDBJ databases">
        <title>Complete genome sequence of Streptomyces cattleya strain DSM 46488.</title>
        <authorList>
            <person name="Ou H.-Y."/>
            <person name="Li P."/>
            <person name="Zhao C."/>
            <person name="O'Hagan D."/>
            <person name="Deng Z."/>
        </authorList>
    </citation>
    <scope>NUCLEOTIDE SEQUENCE [LARGE SCALE GENOMIC DNA]</scope>
    <source>
        <strain evidence="3">ATCC 35852 / DSM 46488 / JCM 4925 / NBRC 14057 / NRRL 8057</strain>
    </source>
</reference>
<sequence>MFRPGNPTSGTGHAAAAQEVPEGGQPRPGGKETARMPSAAERVRTLVEGNSSAVLVIPGAFPAPAEPMMPAERVHGADGEVWLRFAPDSPAVRAATHAAGDEVTAVLELTDVAPVAVAHRIRGRAWVAGWLTPPRGRAEPGWLRLEVGEASVDDLWGVGQVEPEEFAAAAADPLAAREAEVLQHLAASHAEQVGWLCALTGGACAVPRRAVPLALDRFGLRVRFTTGRGGTAVGGAADGGTTGAGGAADRGTTVGGADGVFDARFDFPRPLTGPGELPRALHALFEAAREAVREP</sequence>
<evidence type="ECO:0000313" key="2">
    <source>
        <dbReference type="EMBL" id="AEW97687.1"/>
    </source>
</evidence>
<keyword evidence="3" id="KW-1185">Reference proteome</keyword>
<dbReference type="InterPro" id="IPR037119">
    <property type="entry name" value="Haem_oxidase_HugZ-like_sf"/>
</dbReference>
<gene>
    <name evidence="2" type="ordered locus">SCATT_53160</name>
</gene>
<dbReference type="KEGG" id="scy:SCATT_53160"/>
<evidence type="ECO:0000313" key="3">
    <source>
        <dbReference type="Proteomes" id="UP000007842"/>
    </source>
</evidence>
<dbReference type="STRING" id="1003195.SCATT_53160"/>
<dbReference type="HOGENOM" id="CLU_082128_0_0_11"/>
<dbReference type="SUPFAM" id="SSF50475">
    <property type="entry name" value="FMN-binding split barrel"/>
    <property type="match status" value="1"/>
</dbReference>
<dbReference type="Proteomes" id="UP000007842">
    <property type="component" value="Chromosome"/>
</dbReference>
<dbReference type="eggNOG" id="ENOG5033IJ7">
    <property type="taxonomic scope" value="Bacteria"/>
</dbReference>
<name>G8X3T2_STREN</name>
<evidence type="ECO:0000256" key="1">
    <source>
        <dbReference type="SAM" id="MobiDB-lite"/>
    </source>
</evidence>
<feature type="compositionally biased region" description="Polar residues" evidence="1">
    <location>
        <begin position="1"/>
        <end position="11"/>
    </location>
</feature>
<proteinExistence type="predicted"/>
<accession>G8X3T2</accession>
<feature type="region of interest" description="Disordered" evidence="1">
    <location>
        <begin position="1"/>
        <end position="39"/>
    </location>
</feature>